<comment type="caution">
    <text evidence="6">The sequence shown here is derived from an EMBL/GenBank/DDBJ whole genome shotgun (WGS) entry which is preliminary data.</text>
</comment>
<evidence type="ECO:0000313" key="7">
    <source>
        <dbReference type="Proteomes" id="UP000036780"/>
    </source>
</evidence>
<sequence>MNKPQSENITNKILVEFTKTIEMFGFTPLESRLFAYLYLADKPMTLDDMAEALGKSKTAMSTSIRTLADQNLVTRVWKKGVRKSLYKAHTQLFKAFMVSYMNKWVEAAHQQKSSFLEIEQQIKEMKDSKAVWIQGMQVTEERLLQIIEFHQKMEDLFRDMKRD</sequence>
<comment type="similarity">
    <text evidence="4">Belongs to the GbsR family.</text>
</comment>
<dbReference type="GO" id="GO:0003677">
    <property type="term" value="F:DNA binding"/>
    <property type="evidence" value="ECO:0007669"/>
    <property type="project" value="UniProtKB-UniRule"/>
</dbReference>
<dbReference type="InterPro" id="IPR036388">
    <property type="entry name" value="WH-like_DNA-bd_sf"/>
</dbReference>
<keyword evidence="1 4" id="KW-0805">Transcription regulation</keyword>
<keyword evidence="3 4" id="KW-0804">Transcription</keyword>
<dbReference type="PIRSF" id="PIRSF006707">
    <property type="entry name" value="MJ1563"/>
    <property type="match status" value="1"/>
</dbReference>
<accession>A0A0L0QTE1</accession>
<dbReference type="Proteomes" id="UP000036780">
    <property type="component" value="Unassembled WGS sequence"/>
</dbReference>
<evidence type="ECO:0000256" key="2">
    <source>
        <dbReference type="ARBA" id="ARBA00023125"/>
    </source>
</evidence>
<dbReference type="InterPro" id="IPR000835">
    <property type="entry name" value="HTH_MarR-typ"/>
</dbReference>
<dbReference type="OrthoDB" id="9800374at2"/>
<dbReference type="SUPFAM" id="SSF46785">
    <property type="entry name" value="Winged helix' DNA-binding domain"/>
    <property type="match status" value="1"/>
</dbReference>
<dbReference type="InterPro" id="IPR052362">
    <property type="entry name" value="HTH-GbsR_regulator"/>
</dbReference>
<reference evidence="7" key="1">
    <citation type="submission" date="2015-07" db="EMBL/GenBank/DDBJ databases">
        <title>Fjat-10053 dsm26.</title>
        <authorList>
            <person name="Liu B."/>
            <person name="Wang J."/>
            <person name="Zhu Y."/>
            <person name="Liu G."/>
            <person name="Chen Q."/>
            <person name="Chen Z."/>
            <person name="Lan J."/>
            <person name="Che J."/>
            <person name="Ge C."/>
            <person name="Shi H."/>
            <person name="Pan Z."/>
            <person name="Liu X."/>
        </authorList>
    </citation>
    <scope>NUCLEOTIDE SEQUENCE [LARGE SCALE GENOMIC DNA]</scope>
    <source>
        <strain evidence="7">DSM 26</strain>
    </source>
</reference>
<dbReference type="EMBL" id="LGTO01000004">
    <property type="protein sequence ID" value="KNE21960.1"/>
    <property type="molecule type" value="Genomic_DNA"/>
</dbReference>
<evidence type="ECO:0000256" key="3">
    <source>
        <dbReference type="ARBA" id="ARBA00023163"/>
    </source>
</evidence>
<keyword evidence="7" id="KW-1185">Reference proteome</keyword>
<dbReference type="Gene3D" id="1.10.10.10">
    <property type="entry name" value="Winged helix-like DNA-binding domain superfamily/Winged helix DNA-binding domain"/>
    <property type="match status" value="1"/>
</dbReference>
<keyword evidence="2 4" id="KW-0238">DNA-binding</keyword>
<dbReference type="AlphaFoldDB" id="A0A0L0QTE1"/>
<dbReference type="InterPro" id="IPR011991">
    <property type="entry name" value="ArsR-like_HTH"/>
</dbReference>
<feature type="domain" description="HTH marR-type" evidence="5">
    <location>
        <begin position="24"/>
        <end position="75"/>
    </location>
</feature>
<dbReference type="RefSeq" id="WP_050350243.1">
    <property type="nucleotide sequence ID" value="NZ_BOSN01000005.1"/>
</dbReference>
<name>A0A0L0QTE1_VIRPA</name>
<dbReference type="InterPro" id="IPR036390">
    <property type="entry name" value="WH_DNA-bd_sf"/>
</dbReference>
<gene>
    <name evidence="6" type="ORF">AFK71_03930</name>
</gene>
<dbReference type="PATRIC" id="fig|1473.5.peg.3741"/>
<dbReference type="InterPro" id="IPR026282">
    <property type="entry name" value="MJ1563"/>
</dbReference>
<evidence type="ECO:0000256" key="1">
    <source>
        <dbReference type="ARBA" id="ARBA00023015"/>
    </source>
</evidence>
<dbReference type="CDD" id="cd00090">
    <property type="entry name" value="HTH_ARSR"/>
    <property type="match status" value="1"/>
</dbReference>
<evidence type="ECO:0000313" key="6">
    <source>
        <dbReference type="EMBL" id="KNE21960.1"/>
    </source>
</evidence>
<dbReference type="Pfam" id="PF12802">
    <property type="entry name" value="MarR_2"/>
    <property type="match status" value="1"/>
</dbReference>
<dbReference type="PANTHER" id="PTHR38465">
    <property type="entry name" value="HTH-TYPE TRANSCRIPTIONAL REGULATOR MJ1563-RELATED"/>
    <property type="match status" value="1"/>
</dbReference>
<evidence type="ECO:0000259" key="5">
    <source>
        <dbReference type="Pfam" id="PF12802"/>
    </source>
</evidence>
<protein>
    <recommendedName>
        <fullName evidence="4">HTH-type transcriptional regulator</fullName>
    </recommendedName>
</protein>
<dbReference type="GeneID" id="66869700"/>
<evidence type="ECO:0000256" key="4">
    <source>
        <dbReference type="PIRNR" id="PIRNR006707"/>
    </source>
</evidence>
<organism evidence="6 7">
    <name type="scientific">Virgibacillus pantothenticus</name>
    <dbReference type="NCBI Taxonomy" id="1473"/>
    <lineage>
        <taxon>Bacteria</taxon>
        <taxon>Bacillati</taxon>
        <taxon>Bacillota</taxon>
        <taxon>Bacilli</taxon>
        <taxon>Bacillales</taxon>
        <taxon>Bacillaceae</taxon>
        <taxon>Virgibacillus</taxon>
    </lineage>
</organism>
<dbReference type="PANTHER" id="PTHR38465:SF1">
    <property type="entry name" value="HTH-TYPE TRANSCRIPTIONAL REGULATOR MJ1563-RELATED"/>
    <property type="match status" value="1"/>
</dbReference>
<proteinExistence type="inferred from homology"/>
<dbReference type="GO" id="GO:0003700">
    <property type="term" value="F:DNA-binding transcription factor activity"/>
    <property type="evidence" value="ECO:0007669"/>
    <property type="project" value="InterPro"/>
</dbReference>